<reference evidence="10 11" key="1">
    <citation type="journal article" date="2020" name="ISME J.">
        <title>Uncovering the hidden diversity of litter-decomposition mechanisms in mushroom-forming fungi.</title>
        <authorList>
            <person name="Floudas D."/>
            <person name="Bentzer J."/>
            <person name="Ahren D."/>
            <person name="Johansson T."/>
            <person name="Persson P."/>
            <person name="Tunlid A."/>
        </authorList>
    </citation>
    <scope>NUCLEOTIDE SEQUENCE [LARGE SCALE GENOMIC DNA]</scope>
    <source>
        <strain evidence="10 11">CBS 101986</strain>
    </source>
</reference>
<dbReference type="PANTHER" id="PTHR37984:SF5">
    <property type="entry name" value="PROTEIN NYNRIN-LIKE"/>
    <property type="match status" value="1"/>
</dbReference>
<evidence type="ECO:0000256" key="6">
    <source>
        <dbReference type="ARBA" id="ARBA00022884"/>
    </source>
</evidence>
<dbReference type="InterPro" id="IPR001584">
    <property type="entry name" value="Integrase_cat-core"/>
</dbReference>
<dbReference type="Gene3D" id="3.30.70.270">
    <property type="match status" value="1"/>
</dbReference>
<dbReference type="PROSITE" id="PS50994">
    <property type="entry name" value="INTEGRASE"/>
    <property type="match status" value="1"/>
</dbReference>
<dbReference type="EMBL" id="JAACJJ010000042">
    <property type="protein sequence ID" value="KAF5316762.1"/>
    <property type="molecule type" value="Genomic_DNA"/>
</dbReference>
<keyword evidence="1" id="KW-0808">Transferase</keyword>
<comment type="caution">
    <text evidence="10">The sequence shown here is derived from an EMBL/GenBank/DDBJ whole genome shotgun (WGS) entry which is preliminary data.</text>
</comment>
<dbReference type="Proteomes" id="UP000567179">
    <property type="component" value="Unassembled WGS sequence"/>
</dbReference>
<keyword evidence="2" id="KW-0548">Nucleotidyltransferase</keyword>
<keyword evidence="4" id="KW-0255">Endonuclease</keyword>
<feature type="region of interest" description="Disordered" evidence="8">
    <location>
        <begin position="276"/>
        <end position="297"/>
    </location>
</feature>
<keyword evidence="3" id="KW-0540">Nuclease</keyword>
<dbReference type="GO" id="GO:0004519">
    <property type="term" value="F:endonuclease activity"/>
    <property type="evidence" value="ECO:0007669"/>
    <property type="project" value="UniProtKB-KW"/>
</dbReference>
<protein>
    <recommendedName>
        <fullName evidence="9">Integrase catalytic domain-containing protein</fullName>
    </recommendedName>
</protein>
<keyword evidence="6" id="KW-0694">RNA-binding</keyword>
<dbReference type="SUPFAM" id="SSF56672">
    <property type="entry name" value="DNA/RNA polymerases"/>
    <property type="match status" value="1"/>
</dbReference>
<dbReference type="GO" id="GO:0005634">
    <property type="term" value="C:nucleus"/>
    <property type="evidence" value="ECO:0007669"/>
    <property type="project" value="UniProtKB-ARBA"/>
</dbReference>
<dbReference type="InterPro" id="IPR036397">
    <property type="entry name" value="RNaseH_sf"/>
</dbReference>
<dbReference type="FunFam" id="1.10.340.70:FF:000001">
    <property type="entry name" value="Retrovirus-related Pol polyprotein from transposon gypsy-like Protein"/>
    <property type="match status" value="1"/>
</dbReference>
<dbReference type="InterPro" id="IPR041373">
    <property type="entry name" value="RT_RNaseH"/>
</dbReference>
<evidence type="ECO:0000256" key="3">
    <source>
        <dbReference type="ARBA" id="ARBA00022722"/>
    </source>
</evidence>
<sequence length="1138" mass="130620">MSPMTCTCPNIRRFVYEYATTLDRILARFIAAGITASGAKTILATSKLIIVGTQVSLQGWHLETGLVSKILKWPTPQNTTQVRGFLGTVGCGRRWIQGFALIAKPLTLLTKLTDHDFEFPRAAQEAMDELKRLVTQAPVLIKIDYDSARRLTPPPRSSDEGAVIVAVDAAALFGAGWVVYQIRNNEKKPSIFGSCTYNDVENRYSQPKAELYGVYRALKHLRHRVWGIHFVLEHDAKFLKEMISTPDLPNAPMTRWISYLQLFDFEMRHVKADAHAAPDGLSRRPPSNDDSDTENGQDLADLCVAPANIGKIANFGHIMDTYEVRHSLSVALFSARSLLQMCFSSFISFQPVSHRQHPREPKYRAFLSTLDDSDPPGNIFKPPPPQTLPPHLHNHNARNGIFAKSLLRNVDPNAYTGFEFFDRNVQVEHWDHACRLGDEVVSLPIQYHVATFMGKLRSGESLVETLTGGGEGDRTRHEWVACPEFKDRAKIACIGHTHGTKDEDGDDFWMEVRVYLERQELPLRCLEDDKERKKFERRCSRFFINDNRIWLRPKKDALPRLVILDKQRRHDLMVKAHDECGHRGRDPTYEHLHDRYYWPNMYDDIAYYVRSCRACQLNSRRKPIVPYKYTRVPTVLRHFAIDTVHMSTGYGGKEYLIHAHDSLSQWPEADALGVCNNITVSRFVYKDIICRFGCMPLFTVDRGKEFTGVAALLQSQYGVNVLFSSAYHPEGNGGMERAHQTLVYGVYKCAGDDKSKWPLYVAPVLFSIRVTASRMTGYAPYFMLYGIHPMFSFDFDDSTWSTLNWHEVRDTPSLIALRAKQIARRDEVAEQAHHHAVLNRKRAIDDHNARYKSHETFRDFEPGMWVLRHETWLDNQKGNKDKWRWTGPYIIHEKHDNDVYTLRELDGTVMRGNITAHRLKLFFYRSPFQILKTVSQAHYDAIQADNTLSFIELQRFYSCYVTHLTGKPLSDENVHLLPTVMHVPGEIHYPANVDLTLPREFDGHPCFRDFFSDNGRYSPDSYLRDIYPRDMEMLRLSTSATHAAYLIEPRMRRNVAIEAVDRAIEVSYHTNDTFVPSRDVASPIPPLIPARINTFEPTGRHVYAATNALSGWSDSRVIQHVSPTKVAAEIMRTVYSRR</sequence>
<evidence type="ECO:0000256" key="8">
    <source>
        <dbReference type="SAM" id="MobiDB-lite"/>
    </source>
</evidence>
<dbReference type="InterPro" id="IPR043502">
    <property type="entry name" value="DNA/RNA_pol_sf"/>
</dbReference>
<dbReference type="Pfam" id="PF17917">
    <property type="entry name" value="RT_RNaseH"/>
    <property type="match status" value="1"/>
</dbReference>
<dbReference type="AlphaFoldDB" id="A0A8H5B6T8"/>
<dbReference type="GO" id="GO:0016787">
    <property type="term" value="F:hydrolase activity"/>
    <property type="evidence" value="ECO:0007669"/>
    <property type="project" value="UniProtKB-KW"/>
</dbReference>
<dbReference type="InterPro" id="IPR050951">
    <property type="entry name" value="Retrovirus_Pol_polyprotein"/>
</dbReference>
<dbReference type="PANTHER" id="PTHR37984">
    <property type="entry name" value="PROTEIN CBG26694"/>
    <property type="match status" value="1"/>
</dbReference>
<feature type="domain" description="Integrase catalytic" evidence="9">
    <location>
        <begin position="629"/>
        <end position="788"/>
    </location>
</feature>
<evidence type="ECO:0000256" key="4">
    <source>
        <dbReference type="ARBA" id="ARBA00022759"/>
    </source>
</evidence>
<evidence type="ECO:0000256" key="2">
    <source>
        <dbReference type="ARBA" id="ARBA00022695"/>
    </source>
</evidence>
<dbReference type="GO" id="GO:0003964">
    <property type="term" value="F:RNA-directed DNA polymerase activity"/>
    <property type="evidence" value="ECO:0007669"/>
    <property type="project" value="UniProtKB-KW"/>
</dbReference>
<accession>A0A8H5B6T8</accession>
<evidence type="ECO:0000256" key="1">
    <source>
        <dbReference type="ARBA" id="ARBA00022679"/>
    </source>
</evidence>
<name>A0A8H5B6T8_9AGAR</name>
<dbReference type="InterPro" id="IPR043128">
    <property type="entry name" value="Rev_trsase/Diguanyl_cyclase"/>
</dbReference>
<dbReference type="InterPro" id="IPR041588">
    <property type="entry name" value="Integrase_H2C2"/>
</dbReference>
<dbReference type="Pfam" id="PF17921">
    <property type="entry name" value="Integrase_H2C2"/>
    <property type="match status" value="1"/>
</dbReference>
<evidence type="ECO:0000259" key="9">
    <source>
        <dbReference type="PROSITE" id="PS50994"/>
    </source>
</evidence>
<evidence type="ECO:0000313" key="10">
    <source>
        <dbReference type="EMBL" id="KAF5316762.1"/>
    </source>
</evidence>
<evidence type="ECO:0000313" key="11">
    <source>
        <dbReference type="Proteomes" id="UP000567179"/>
    </source>
</evidence>
<dbReference type="SUPFAM" id="SSF53098">
    <property type="entry name" value="Ribonuclease H-like"/>
    <property type="match status" value="1"/>
</dbReference>
<gene>
    <name evidence="10" type="ORF">D9619_006844</name>
</gene>
<keyword evidence="5" id="KW-0378">Hydrolase</keyword>
<proteinExistence type="predicted"/>
<evidence type="ECO:0000256" key="5">
    <source>
        <dbReference type="ARBA" id="ARBA00022801"/>
    </source>
</evidence>
<keyword evidence="11" id="KW-1185">Reference proteome</keyword>
<organism evidence="10 11">
    <name type="scientific">Psilocybe cf. subviscida</name>
    <dbReference type="NCBI Taxonomy" id="2480587"/>
    <lineage>
        <taxon>Eukaryota</taxon>
        <taxon>Fungi</taxon>
        <taxon>Dikarya</taxon>
        <taxon>Basidiomycota</taxon>
        <taxon>Agaricomycotina</taxon>
        <taxon>Agaricomycetes</taxon>
        <taxon>Agaricomycetidae</taxon>
        <taxon>Agaricales</taxon>
        <taxon>Agaricineae</taxon>
        <taxon>Strophariaceae</taxon>
        <taxon>Psilocybe</taxon>
    </lineage>
</organism>
<dbReference type="InterPro" id="IPR012337">
    <property type="entry name" value="RNaseH-like_sf"/>
</dbReference>
<evidence type="ECO:0000256" key="7">
    <source>
        <dbReference type="ARBA" id="ARBA00022918"/>
    </source>
</evidence>
<dbReference type="Gene3D" id="1.10.340.70">
    <property type="match status" value="1"/>
</dbReference>
<keyword evidence="7" id="KW-0695">RNA-directed DNA polymerase</keyword>
<dbReference type="Gene3D" id="3.30.420.10">
    <property type="entry name" value="Ribonuclease H-like superfamily/Ribonuclease H"/>
    <property type="match status" value="1"/>
</dbReference>
<dbReference type="GO" id="GO:0003723">
    <property type="term" value="F:RNA binding"/>
    <property type="evidence" value="ECO:0007669"/>
    <property type="project" value="UniProtKB-KW"/>
</dbReference>
<dbReference type="OrthoDB" id="3235313at2759"/>
<dbReference type="GO" id="GO:0015074">
    <property type="term" value="P:DNA integration"/>
    <property type="evidence" value="ECO:0007669"/>
    <property type="project" value="InterPro"/>
</dbReference>